<evidence type="ECO:0000313" key="13">
    <source>
        <dbReference type="EMBL" id="GGI65762.1"/>
    </source>
</evidence>
<evidence type="ECO:0000259" key="12">
    <source>
        <dbReference type="Pfam" id="PF22919"/>
    </source>
</evidence>
<reference evidence="13" key="2">
    <citation type="submission" date="2020-09" db="EMBL/GenBank/DDBJ databases">
        <authorList>
            <person name="Sun Q."/>
            <person name="Sedlacek I."/>
        </authorList>
    </citation>
    <scope>NUCLEOTIDE SEQUENCE</scope>
    <source>
        <strain evidence="13">CCM 8433</strain>
    </source>
</reference>
<feature type="coiled-coil region" evidence="8">
    <location>
        <begin position="564"/>
        <end position="591"/>
    </location>
</feature>
<dbReference type="CDD" id="cd01134">
    <property type="entry name" value="V_A-ATPase_A"/>
    <property type="match status" value="1"/>
</dbReference>
<dbReference type="GO" id="GO:0046961">
    <property type="term" value="F:proton-transporting ATPase activity, rotational mechanism"/>
    <property type="evidence" value="ECO:0007669"/>
    <property type="project" value="InterPro"/>
</dbReference>
<reference evidence="13" key="1">
    <citation type="journal article" date="2014" name="Int. J. Syst. Evol. Microbiol.">
        <title>Complete genome sequence of Corynebacterium casei LMG S-19264T (=DSM 44701T), isolated from a smear-ripened cheese.</title>
        <authorList>
            <consortium name="US DOE Joint Genome Institute (JGI-PGF)"/>
            <person name="Walter F."/>
            <person name="Albersmeier A."/>
            <person name="Kalinowski J."/>
            <person name="Ruckert C."/>
        </authorList>
    </citation>
    <scope>NUCLEOTIDE SEQUENCE</scope>
    <source>
        <strain evidence="13">CCM 8433</strain>
    </source>
</reference>
<accession>A0A917JGP2</accession>
<dbReference type="InterPro" id="IPR000194">
    <property type="entry name" value="ATPase_F1/V1/A1_a/bsu_nucl-bd"/>
</dbReference>
<dbReference type="Proteomes" id="UP000622610">
    <property type="component" value="Unassembled WGS sequence"/>
</dbReference>
<comment type="catalytic activity">
    <reaction evidence="7">
        <text>ATP + H2O + 4 H(+)(in) = ADP + phosphate + 5 H(+)(out)</text>
        <dbReference type="Rhea" id="RHEA:57720"/>
        <dbReference type="ChEBI" id="CHEBI:15377"/>
        <dbReference type="ChEBI" id="CHEBI:15378"/>
        <dbReference type="ChEBI" id="CHEBI:30616"/>
        <dbReference type="ChEBI" id="CHEBI:43474"/>
        <dbReference type="ChEBI" id="CHEBI:456216"/>
        <dbReference type="EC" id="7.1.2.2"/>
    </reaction>
</comment>
<keyword evidence="14" id="KW-1185">Reference proteome</keyword>
<keyword evidence="7" id="KW-0375">Hydrogen ion transport</keyword>
<dbReference type="InterPro" id="IPR027417">
    <property type="entry name" value="P-loop_NTPase"/>
</dbReference>
<dbReference type="InterPro" id="IPR036121">
    <property type="entry name" value="ATPase_F1/V1/A1_a/bsu_N_sf"/>
</dbReference>
<name>A0A917JGP2_9ENTE</name>
<feature type="domain" description="ATPsynthase alpha/beta subunit barrel-sandwich" evidence="11">
    <location>
        <begin position="110"/>
        <end position="195"/>
    </location>
</feature>
<keyword evidence="8" id="KW-0175">Coiled coil</keyword>
<feature type="domain" description="ATP synthase A/B type C-terminal" evidence="12">
    <location>
        <begin position="448"/>
        <end position="540"/>
    </location>
</feature>
<dbReference type="NCBIfam" id="NF003220">
    <property type="entry name" value="PRK04192.1"/>
    <property type="match status" value="1"/>
</dbReference>
<keyword evidence="4 7" id="KW-0067">ATP-binding</keyword>
<feature type="binding site" evidence="7">
    <location>
        <begin position="233"/>
        <end position="240"/>
    </location>
    <ligand>
        <name>ATP</name>
        <dbReference type="ChEBI" id="CHEBI:30616"/>
    </ligand>
</feature>
<protein>
    <recommendedName>
        <fullName evidence="7">V-type ATP synthase alpha chain</fullName>
        <ecNumber evidence="7">7.1.2.2</ecNumber>
    </recommendedName>
    <alternativeName>
        <fullName evidence="7">V-ATPase subunit A</fullName>
    </alternativeName>
</protein>
<dbReference type="Gene3D" id="3.40.50.300">
    <property type="entry name" value="P-loop containing nucleotide triphosphate hydrolases"/>
    <property type="match status" value="1"/>
</dbReference>
<dbReference type="InterPro" id="IPR023366">
    <property type="entry name" value="ATP_synth_asu-like_sf"/>
</dbReference>
<dbReference type="GO" id="GO:0005524">
    <property type="term" value="F:ATP binding"/>
    <property type="evidence" value="ECO:0007669"/>
    <property type="project" value="UniProtKB-UniRule"/>
</dbReference>
<keyword evidence="2 7" id="KW-0813">Transport</keyword>
<dbReference type="Gene3D" id="2.40.50.100">
    <property type="match status" value="1"/>
</dbReference>
<dbReference type="AlphaFoldDB" id="A0A917JGP2"/>
<evidence type="ECO:0000313" key="14">
    <source>
        <dbReference type="Proteomes" id="UP000622610"/>
    </source>
</evidence>
<comment type="similarity">
    <text evidence="1 7">Belongs to the ATPase alpha/beta chains family.</text>
</comment>
<evidence type="ECO:0000259" key="9">
    <source>
        <dbReference type="Pfam" id="PF00006"/>
    </source>
</evidence>
<dbReference type="GO" id="GO:0046933">
    <property type="term" value="F:proton-transporting ATP synthase activity, rotational mechanism"/>
    <property type="evidence" value="ECO:0007669"/>
    <property type="project" value="UniProtKB-UniRule"/>
</dbReference>
<dbReference type="HAMAP" id="MF_00309">
    <property type="entry name" value="ATP_synth_A_arch"/>
    <property type="match status" value="1"/>
</dbReference>
<evidence type="ECO:0000256" key="4">
    <source>
        <dbReference type="ARBA" id="ARBA00022840"/>
    </source>
</evidence>
<dbReference type="InterPro" id="IPR022878">
    <property type="entry name" value="V-ATPase_asu"/>
</dbReference>
<feature type="domain" description="ATPase F1/V1/A1 complex alpha/beta subunit N-terminal" evidence="10">
    <location>
        <begin position="6"/>
        <end position="68"/>
    </location>
</feature>
<dbReference type="InterPro" id="IPR020003">
    <property type="entry name" value="ATPase_a/bsu_AS"/>
</dbReference>
<evidence type="ECO:0000256" key="6">
    <source>
        <dbReference type="ARBA" id="ARBA00023065"/>
    </source>
</evidence>
<comment type="function">
    <text evidence="7">Produces ATP from ADP in the presence of a proton gradient across the membrane. The V-type alpha chain is a catalytic subunit.</text>
</comment>
<evidence type="ECO:0000259" key="11">
    <source>
        <dbReference type="Pfam" id="PF16886"/>
    </source>
</evidence>
<evidence type="ECO:0000256" key="7">
    <source>
        <dbReference type="HAMAP-Rule" id="MF_00309"/>
    </source>
</evidence>
<evidence type="ECO:0000256" key="3">
    <source>
        <dbReference type="ARBA" id="ARBA00022741"/>
    </source>
</evidence>
<dbReference type="Pfam" id="PF22919">
    <property type="entry name" value="ATP-synt_VA_C"/>
    <property type="match status" value="1"/>
</dbReference>
<dbReference type="SUPFAM" id="SSF52540">
    <property type="entry name" value="P-loop containing nucleoside triphosphate hydrolases"/>
    <property type="match status" value="1"/>
</dbReference>
<dbReference type="Gene3D" id="1.10.1140.10">
    <property type="entry name" value="Bovine Mitochondrial F1-atpase, Atp Synthase Beta Chain, Chain D, domain 3"/>
    <property type="match status" value="1"/>
</dbReference>
<sequence>MAIGEIIKVSGPLVQAIGLHNAKIHEICKVSDKGLLGEIIELKKGIASIQVYEETNGIGPGEVVESIGTPLSVELAPGLLGQMFDGIQRPLDKFMAQAQSDYLERGITIDALDWQKKWTFVPKKAAGDTVEAGDIIGVVQETEVVEHRVMVPNGVSGVIKEIKAGNFSITEPVCILETANGTEKKLPMLQRWPVRKPRPSRRKLKPGSPLITGQRVVDTFFPVAKGGSAAVPGPFGAGKTVVQHQIAKWSDVDIVVYVGCGERGNEMKDVINEFSELIDPKTGKSLMERTVLIANTSNMPVAAREASIYTGITIAEYYRDMGYDVAIMADSTSRWAEALREMSGRLQEIPGDEGYPAYLGSRIAEYYERAGRYETLGSDNREGSITAIGAVSPAGGDISEPVTQNTLRIVKVFWALDSALAQKRHFPSINWTNSYSLYENELLEYLDELFDGQWSKQVHEAMTLLQEEERLDEIVQLVGIEALLPKDRMTLVIARSIRQDYLQQNAFDDVDTFTSREKQFYLLRNILSFYHESLRAIELGAYFNEIIQGTIDLREKIARSKYISEENLDQLMNLENEIKEALQQIVEKGGME</sequence>
<feature type="domain" description="ATPase F1/V1/A1 complex alpha/beta subunit nucleotide-binding" evidence="9">
    <location>
        <begin position="213"/>
        <end position="436"/>
    </location>
</feature>
<gene>
    <name evidence="13" type="primary">ntpA</name>
    <name evidence="7" type="synonym">atpA</name>
    <name evidence="13" type="ORF">GCM10011482_14160</name>
</gene>
<dbReference type="SUPFAM" id="SSF50615">
    <property type="entry name" value="N-terminal domain of alpha and beta subunits of F1 ATP synthase"/>
    <property type="match status" value="1"/>
</dbReference>
<dbReference type="RefSeq" id="WP_188367597.1">
    <property type="nucleotide sequence ID" value="NZ_BMDT01000005.1"/>
</dbReference>
<keyword evidence="5 7" id="KW-1278">Translocase</keyword>
<dbReference type="Pfam" id="PF02874">
    <property type="entry name" value="ATP-synt_ab_N"/>
    <property type="match status" value="1"/>
</dbReference>
<dbReference type="PANTHER" id="PTHR43607:SF1">
    <property type="entry name" value="H(+)-TRANSPORTING TWO-SECTOR ATPASE"/>
    <property type="match status" value="1"/>
</dbReference>
<proteinExistence type="inferred from homology"/>
<dbReference type="InterPro" id="IPR004100">
    <property type="entry name" value="ATPase_F1/V1/A1_a/bsu_N"/>
</dbReference>
<organism evidence="13 14">
    <name type="scientific">Enterococcus alcedinis</name>
    <dbReference type="NCBI Taxonomy" id="1274384"/>
    <lineage>
        <taxon>Bacteria</taxon>
        <taxon>Bacillati</taxon>
        <taxon>Bacillota</taxon>
        <taxon>Bacilli</taxon>
        <taxon>Lactobacillales</taxon>
        <taxon>Enterococcaceae</taxon>
        <taxon>Enterococcus</taxon>
    </lineage>
</organism>
<evidence type="ECO:0000256" key="8">
    <source>
        <dbReference type="SAM" id="Coils"/>
    </source>
</evidence>
<dbReference type="PANTHER" id="PTHR43607">
    <property type="entry name" value="V-TYPE PROTON ATPASE CATALYTIC SUBUNIT A"/>
    <property type="match status" value="1"/>
</dbReference>
<dbReference type="CDD" id="cd18111">
    <property type="entry name" value="ATP-synt_V_A-type_alpha_C"/>
    <property type="match status" value="1"/>
</dbReference>
<keyword evidence="3 7" id="KW-0547">Nucleotide-binding</keyword>
<dbReference type="EMBL" id="BMDT01000005">
    <property type="protein sequence ID" value="GGI65762.1"/>
    <property type="molecule type" value="Genomic_DNA"/>
</dbReference>
<dbReference type="Pfam" id="PF00006">
    <property type="entry name" value="ATP-synt_ab"/>
    <property type="match status" value="1"/>
</dbReference>
<evidence type="ECO:0000256" key="2">
    <source>
        <dbReference type="ARBA" id="ARBA00022448"/>
    </source>
</evidence>
<dbReference type="PROSITE" id="PS00152">
    <property type="entry name" value="ATPASE_ALPHA_BETA"/>
    <property type="match status" value="1"/>
</dbReference>
<dbReference type="InterPro" id="IPR024034">
    <property type="entry name" value="ATPase_F1/V1_b/a_C"/>
</dbReference>
<evidence type="ECO:0000256" key="5">
    <source>
        <dbReference type="ARBA" id="ARBA00022967"/>
    </source>
</evidence>
<dbReference type="GO" id="GO:0045259">
    <property type="term" value="C:proton-transporting ATP synthase complex"/>
    <property type="evidence" value="ECO:0007669"/>
    <property type="project" value="UniProtKB-ARBA"/>
</dbReference>
<dbReference type="EC" id="7.1.2.2" evidence="7"/>
<dbReference type="GO" id="GO:0042777">
    <property type="term" value="P:proton motive force-driven plasma membrane ATP synthesis"/>
    <property type="evidence" value="ECO:0007669"/>
    <property type="project" value="UniProtKB-UniRule"/>
</dbReference>
<dbReference type="InterPro" id="IPR031686">
    <property type="entry name" value="ATP-synth_a_Xtn"/>
</dbReference>
<evidence type="ECO:0000256" key="1">
    <source>
        <dbReference type="ARBA" id="ARBA00008936"/>
    </source>
</evidence>
<dbReference type="Gene3D" id="2.40.30.20">
    <property type="match status" value="1"/>
</dbReference>
<dbReference type="InterPro" id="IPR055190">
    <property type="entry name" value="ATP-synt_VA_C"/>
</dbReference>
<keyword evidence="6 7" id="KW-0406">Ion transport</keyword>
<dbReference type="FunFam" id="2.40.50.100:FF:000008">
    <property type="entry name" value="V-type proton ATPase catalytic subunit A"/>
    <property type="match status" value="1"/>
</dbReference>
<dbReference type="Pfam" id="PF16886">
    <property type="entry name" value="ATP-synt_ab_Xtn"/>
    <property type="match status" value="1"/>
</dbReference>
<evidence type="ECO:0000259" key="10">
    <source>
        <dbReference type="Pfam" id="PF02874"/>
    </source>
</evidence>
<keyword evidence="7" id="KW-0066">ATP synthesis</keyword>
<comment type="caution">
    <text evidence="13">The sequence shown here is derived from an EMBL/GenBank/DDBJ whole genome shotgun (WGS) entry which is preliminary data.</text>
</comment>
<dbReference type="SUPFAM" id="SSF47917">
    <property type="entry name" value="C-terminal domain of alpha and beta subunits of F1 ATP synthase"/>
    <property type="match status" value="1"/>
</dbReference>